<evidence type="ECO:0000313" key="1">
    <source>
        <dbReference type="EMBL" id="HEF86930.1"/>
    </source>
</evidence>
<dbReference type="SUPFAM" id="SSF46785">
    <property type="entry name" value="Winged helix' DNA-binding domain"/>
    <property type="match status" value="1"/>
</dbReference>
<dbReference type="AlphaFoldDB" id="A0A7C2BK38"/>
<comment type="caution">
    <text evidence="1">The sequence shown here is derived from an EMBL/GenBank/DDBJ whole genome shotgun (WGS) entry which is preliminary data.</text>
</comment>
<reference evidence="1" key="1">
    <citation type="journal article" date="2020" name="mSystems">
        <title>Genome- and Community-Level Interaction Insights into Carbon Utilization and Element Cycling Functions of Hydrothermarchaeota in Hydrothermal Sediment.</title>
        <authorList>
            <person name="Zhou Z."/>
            <person name="Liu Y."/>
            <person name="Xu W."/>
            <person name="Pan J."/>
            <person name="Luo Z.H."/>
            <person name="Li M."/>
        </authorList>
    </citation>
    <scope>NUCLEOTIDE SEQUENCE [LARGE SCALE GENOMIC DNA]</scope>
    <source>
        <strain evidence="1">SpSt-23</strain>
    </source>
</reference>
<accession>A0A7C2BK38</accession>
<protein>
    <submittedName>
        <fullName evidence="1">ArsR family transcriptional regulator</fullName>
    </submittedName>
</protein>
<name>A0A7C2BK38_9CREN</name>
<proteinExistence type="predicted"/>
<dbReference type="InterPro" id="IPR036390">
    <property type="entry name" value="WH_DNA-bd_sf"/>
</dbReference>
<dbReference type="EMBL" id="DSJT01000004">
    <property type="protein sequence ID" value="HEF86930.1"/>
    <property type="molecule type" value="Genomic_DNA"/>
</dbReference>
<gene>
    <name evidence="1" type="ORF">ENP55_01215</name>
</gene>
<sequence>MKYNPGYWRLTPLYRLILEIVIDHPEGVSESDLIDILKKEHEVDVGKAELYKALMKLELSGYIQVEPVGREFVIRLSPSFPELFK</sequence>
<organism evidence="1">
    <name type="scientific">Thermosphaera aggregans</name>
    <dbReference type="NCBI Taxonomy" id="54254"/>
    <lineage>
        <taxon>Archaea</taxon>
        <taxon>Thermoproteota</taxon>
        <taxon>Thermoprotei</taxon>
        <taxon>Desulfurococcales</taxon>
        <taxon>Desulfurococcaceae</taxon>
        <taxon>Thermosphaera</taxon>
    </lineage>
</organism>